<feature type="chain" id="PRO_5041312706" evidence="2">
    <location>
        <begin position="21"/>
        <end position="390"/>
    </location>
</feature>
<evidence type="ECO:0000256" key="2">
    <source>
        <dbReference type="SAM" id="SignalP"/>
    </source>
</evidence>
<feature type="region of interest" description="Disordered" evidence="1">
    <location>
        <begin position="20"/>
        <end position="46"/>
    </location>
</feature>
<sequence>MKRLLMTVLAANAAVVPVAAEEPGTAPSPADQPPADQAEQQPEVSMELSVQASQQTAEVGDTVSLLLRPLDSVESTGDLYAMLRSPDASATVQERFLHFSYDEQEHAWKADYTVTAYDQPGEWTLDVYGGHALEDVKVLQIHNEEPRVDTEPPQLVDLLLPDKMEVMEGRTLQASELKVKAKDEGSGVRSITVALVNEESMDTERTLQLRWQEDNTWTADIAEHETLRAGTYKIVYTMVDHTGNAVHEIAKQQLQIVSREPQPKPSELLQPKPETKPSEKTHVQPKPAQMPVKKPAQTVAAKKMPAAVKAVRKPAAKTYFVKKELSNPAAAVLKSAQKAQQKHTAASQPKQSVPAQQENKPSASTMFGYVAGVFLLLSVFKHNKDWAQES</sequence>
<evidence type="ECO:0000313" key="3">
    <source>
        <dbReference type="EMBL" id="MCP8968830.1"/>
    </source>
</evidence>
<gene>
    <name evidence="3" type="ORF">NK662_09800</name>
</gene>
<dbReference type="EMBL" id="JANCLT010000004">
    <property type="protein sequence ID" value="MCP8968830.1"/>
    <property type="molecule type" value="Genomic_DNA"/>
</dbReference>
<feature type="compositionally biased region" description="Basic and acidic residues" evidence="1">
    <location>
        <begin position="273"/>
        <end position="282"/>
    </location>
</feature>
<accession>A0AA42BP83</accession>
<feature type="signal peptide" evidence="2">
    <location>
        <begin position="1"/>
        <end position="20"/>
    </location>
</feature>
<feature type="compositionally biased region" description="Low complexity" evidence="1">
    <location>
        <begin position="27"/>
        <end position="43"/>
    </location>
</feature>
<name>A0AA42BP83_9BACI</name>
<feature type="compositionally biased region" description="Polar residues" evidence="1">
    <location>
        <begin position="337"/>
        <end position="361"/>
    </location>
</feature>
<keyword evidence="4" id="KW-1185">Reference proteome</keyword>
<comment type="caution">
    <text evidence="3">The sequence shown here is derived from an EMBL/GenBank/DDBJ whole genome shotgun (WGS) entry which is preliminary data.</text>
</comment>
<evidence type="ECO:0000256" key="1">
    <source>
        <dbReference type="SAM" id="MobiDB-lite"/>
    </source>
</evidence>
<keyword evidence="2" id="KW-0732">Signal</keyword>
<evidence type="ECO:0000313" key="4">
    <source>
        <dbReference type="Proteomes" id="UP001156102"/>
    </source>
</evidence>
<protein>
    <submittedName>
        <fullName evidence="3">Uncharacterized protein</fullName>
    </submittedName>
</protein>
<proteinExistence type="predicted"/>
<dbReference type="AlphaFoldDB" id="A0AA42BP83"/>
<dbReference type="RefSeq" id="WP_254758742.1">
    <property type="nucleotide sequence ID" value="NZ_JANCLT010000004.1"/>
</dbReference>
<reference evidence="3" key="1">
    <citation type="submission" date="2022-07" db="EMBL/GenBank/DDBJ databases">
        <authorList>
            <person name="Li W.-J."/>
            <person name="Deng Q.-Q."/>
        </authorList>
    </citation>
    <scope>NUCLEOTIDE SEQUENCE</scope>
    <source>
        <strain evidence="3">SYSU M60031</strain>
    </source>
</reference>
<feature type="region of interest" description="Disordered" evidence="1">
    <location>
        <begin position="332"/>
        <end position="361"/>
    </location>
</feature>
<feature type="region of interest" description="Disordered" evidence="1">
    <location>
        <begin position="258"/>
        <end position="299"/>
    </location>
</feature>
<dbReference type="Proteomes" id="UP001156102">
    <property type="component" value="Unassembled WGS sequence"/>
</dbReference>
<organism evidence="3 4">
    <name type="scientific">Ectobacillus ponti</name>
    <dbReference type="NCBI Taxonomy" id="2961894"/>
    <lineage>
        <taxon>Bacteria</taxon>
        <taxon>Bacillati</taxon>
        <taxon>Bacillota</taxon>
        <taxon>Bacilli</taxon>
        <taxon>Bacillales</taxon>
        <taxon>Bacillaceae</taxon>
        <taxon>Ectobacillus</taxon>
    </lineage>
</organism>